<protein>
    <submittedName>
        <fullName evidence="2">Uncharacterized protein LOC142178154</fullName>
    </submittedName>
</protein>
<proteinExistence type="predicted"/>
<name>A0AC58U257_TOBAC</name>
<keyword evidence="1" id="KW-1185">Reference proteome</keyword>
<evidence type="ECO:0000313" key="2">
    <source>
        <dbReference type="RefSeq" id="XP_075103582.1"/>
    </source>
</evidence>
<accession>A0AC58U257</accession>
<organism evidence="1 2">
    <name type="scientific">Nicotiana tabacum</name>
    <name type="common">Common tobacco</name>
    <dbReference type="NCBI Taxonomy" id="4097"/>
    <lineage>
        <taxon>Eukaryota</taxon>
        <taxon>Viridiplantae</taxon>
        <taxon>Streptophyta</taxon>
        <taxon>Embryophyta</taxon>
        <taxon>Tracheophyta</taxon>
        <taxon>Spermatophyta</taxon>
        <taxon>Magnoliopsida</taxon>
        <taxon>eudicotyledons</taxon>
        <taxon>Gunneridae</taxon>
        <taxon>Pentapetalae</taxon>
        <taxon>asterids</taxon>
        <taxon>lamiids</taxon>
        <taxon>Solanales</taxon>
        <taxon>Solanaceae</taxon>
        <taxon>Nicotianoideae</taxon>
        <taxon>Nicotianeae</taxon>
        <taxon>Nicotiana</taxon>
    </lineage>
</organism>
<sequence>MGRDRRGQRGRVEDDNISSIKMKMPSFKGTRDPDLYLDWERKVEAIFDCHNYSEGKKVKLAIVEFSDYAAIWRKNLARDRLQEGQAPIATWAEMKRVMRKRFIPSHFQRELQQRLQTLKEGSMSVDEYFKAMDMAMIQTNCMEEEEDTMARFLNGLNKEIADVVELQQYVTIDELVDLSVKVENQNTRKQASSWKGRSNTISKKPWSNQEMKNSSRPQEDKDKVKFENKEGGKIFNPKPFTPSSSIQCHKCKGRGHMMHECPSRRNIILREDGGYESEKSEGEEEGDVSNDDDIELPNDGMIGVVRRIMTINLGSNSEEQRENIFHTRCGIKGKTCSMIIDSGSCANVVSSYFVEKLGLACMKHPTPYRLQWLNDSGELKVNKQCMISFNVGRYEDDILCDIVPMQACHILLGRPWQYDRNDFEDVFPEDIPNGLPPLRGIEHQIDFVPGSQIPNRPAYRSNPEETKELQRQVEELLEKGFVRESMSPCSVPVLLVPKKDGTWRFVVSSKGVEVNEEKIKAIKEWPKPKSVTEVRSFHGLASFYRRFVRDFSTIASPLTEVIKKDKIFTWGKEQDDAFNLLKEKLCSAPLLQLPDFSKSFEIECEASGKGIGAVLMQDSKPITYFSEKLSGATLNYSTYDKELYALVRALATWQHYLWPRVFVIKTDHESLKCLKSQGKLSRRHAKWVEFIETFPYVISYKQGKENVVADALLRRYRFNLQDGFLFKENKLCIPNCSLHEVFVREAHCGGLMGHFGVPKTLDILAENFFWPGMRKDVERMCAQCLECKQAKSKVLPHGLYTPLPVPTSPWIDISMDFVLGLPRTRYGKDSIYVVVDRFSKMARFIPCLKTNDASHVADLFVKEVVKLHGIPRTIVSDRDAKFLSHFWRVFWGKLGTKLLFSTSCHPQTDGQTEVVNRTLGNMLRAVLKGKLTSWEAHLPIIEFAYNRTIHSSTGMSPFEVVYGFNPFTPLDLLPLPTNNIVNLDDLVWVHFRNERFPYKRKSNLHPRGDGPFQVLERIGDNAYKLDLPGEFQVNATFNVADLSLFDVGSNSGTNSFQEEGNDSIKDRDRVLEAPSFSLRAALESEALGKLCWMSFGTFGTCCLGVHPLILTSLDRYLILSNSALVKFQLIMKDIRF</sequence>
<dbReference type="Proteomes" id="UP000790787">
    <property type="component" value="Chromosome 24"/>
</dbReference>
<gene>
    <name evidence="2" type="primary">LOC142178154</name>
</gene>
<reference evidence="2" key="2">
    <citation type="submission" date="2025-08" db="UniProtKB">
        <authorList>
            <consortium name="RefSeq"/>
        </authorList>
    </citation>
    <scope>IDENTIFICATION</scope>
    <source>
        <tissue evidence="2">Leaf</tissue>
    </source>
</reference>
<dbReference type="RefSeq" id="XP_075103582.1">
    <property type="nucleotide sequence ID" value="XM_075247481.1"/>
</dbReference>
<reference evidence="1" key="1">
    <citation type="journal article" date="2014" name="Nat. Commun.">
        <title>The tobacco genome sequence and its comparison with those of tomato and potato.</title>
        <authorList>
            <person name="Sierro N."/>
            <person name="Battey J.N."/>
            <person name="Ouadi S."/>
            <person name="Bakaher N."/>
            <person name="Bovet L."/>
            <person name="Willig A."/>
            <person name="Goepfert S."/>
            <person name="Peitsch M.C."/>
            <person name="Ivanov N.V."/>
        </authorList>
    </citation>
    <scope>NUCLEOTIDE SEQUENCE [LARGE SCALE GENOMIC DNA]</scope>
</reference>
<evidence type="ECO:0000313" key="1">
    <source>
        <dbReference type="Proteomes" id="UP000790787"/>
    </source>
</evidence>